<dbReference type="PROSITE" id="PS00860">
    <property type="entry name" value="GTP_CYCLOHYDROL_1_2"/>
    <property type="match status" value="1"/>
</dbReference>
<evidence type="ECO:0000259" key="10">
    <source>
        <dbReference type="Pfam" id="PF01227"/>
    </source>
</evidence>
<dbReference type="EC" id="3.5.4.16" evidence="3"/>
<dbReference type="Pfam" id="PF01227">
    <property type="entry name" value="GTP_cyclohydroI"/>
    <property type="match status" value="1"/>
</dbReference>
<dbReference type="GO" id="GO:0005525">
    <property type="term" value="F:GTP binding"/>
    <property type="evidence" value="ECO:0007669"/>
    <property type="project" value="UniProtKB-KW"/>
</dbReference>
<dbReference type="GO" id="GO:0005737">
    <property type="term" value="C:cytoplasm"/>
    <property type="evidence" value="ECO:0007669"/>
    <property type="project" value="TreeGrafter"/>
</dbReference>
<keyword evidence="5" id="KW-0547">Nucleotide-binding</keyword>
<evidence type="ECO:0000256" key="1">
    <source>
        <dbReference type="ARBA" id="ARBA00005080"/>
    </source>
</evidence>
<evidence type="ECO:0000313" key="12">
    <source>
        <dbReference type="Proteomes" id="UP000472260"/>
    </source>
</evidence>
<evidence type="ECO:0000256" key="9">
    <source>
        <dbReference type="ARBA" id="ARBA00030854"/>
    </source>
</evidence>
<evidence type="ECO:0000256" key="4">
    <source>
        <dbReference type="ARBA" id="ARBA00017272"/>
    </source>
</evidence>
<evidence type="ECO:0000256" key="7">
    <source>
        <dbReference type="ARBA" id="ARBA00023007"/>
    </source>
</evidence>
<dbReference type="FunFam" id="3.30.1130.10:FF:000012">
    <property type="entry name" value="GTP cyclohydrolase 1"/>
    <property type="match status" value="1"/>
</dbReference>
<dbReference type="InterPro" id="IPR043134">
    <property type="entry name" value="GTP-CH-I_N"/>
</dbReference>
<evidence type="ECO:0000256" key="3">
    <source>
        <dbReference type="ARBA" id="ARBA00012715"/>
    </source>
</evidence>
<dbReference type="GO" id="GO:0046654">
    <property type="term" value="P:tetrahydrofolate biosynthetic process"/>
    <property type="evidence" value="ECO:0007669"/>
    <property type="project" value="InterPro"/>
</dbReference>
<evidence type="ECO:0000256" key="5">
    <source>
        <dbReference type="ARBA" id="ARBA00022741"/>
    </source>
</evidence>
<dbReference type="InterPro" id="IPR043133">
    <property type="entry name" value="GTP-CH-I_C/QueF"/>
</dbReference>
<dbReference type="InterPro" id="IPR018234">
    <property type="entry name" value="GTP_CycHdrlase_I_CS"/>
</dbReference>
<dbReference type="Gene3D" id="1.10.286.10">
    <property type="match status" value="1"/>
</dbReference>
<evidence type="ECO:0000313" key="11">
    <source>
        <dbReference type="Ensembl" id="ENSSANP00000096574.1"/>
    </source>
</evidence>
<protein>
    <recommendedName>
        <fullName evidence="4">GTP cyclohydrolase 1</fullName>
        <ecNumber evidence="3">3.5.4.16</ecNumber>
    </recommendedName>
    <alternativeName>
        <fullName evidence="9">GTP cyclohydrolase I</fullName>
    </alternativeName>
</protein>
<accession>A0A671SLM3</accession>
<evidence type="ECO:0000256" key="6">
    <source>
        <dbReference type="ARBA" id="ARBA00022801"/>
    </source>
</evidence>
<comment type="similarity">
    <text evidence="2">Belongs to the GTP cyclohydrolase I family.</text>
</comment>
<dbReference type="AlphaFoldDB" id="A0A671SLM3"/>
<dbReference type="HAMAP" id="MF_00223">
    <property type="entry name" value="FolE"/>
    <property type="match status" value="1"/>
</dbReference>
<dbReference type="SUPFAM" id="SSF55620">
    <property type="entry name" value="Tetrahydrobiopterin biosynthesis enzymes-like"/>
    <property type="match status" value="1"/>
</dbReference>
<dbReference type="InterPro" id="IPR020602">
    <property type="entry name" value="GTP_CycHdrlase_I_dom"/>
</dbReference>
<dbReference type="PANTHER" id="PTHR11109:SF6">
    <property type="entry name" value="GTP CYCLOHYDROLASE 1"/>
    <property type="match status" value="1"/>
</dbReference>
<keyword evidence="8" id="KW-0342">GTP-binding</keyword>
<keyword evidence="6" id="KW-0378">Hydrolase</keyword>
<dbReference type="NCBIfam" id="NF006826">
    <property type="entry name" value="PRK09347.1-3"/>
    <property type="match status" value="1"/>
</dbReference>
<dbReference type="PROSITE" id="PS00859">
    <property type="entry name" value="GTP_CYCLOHYDROL_1_1"/>
    <property type="match status" value="1"/>
</dbReference>
<dbReference type="NCBIfam" id="NF006825">
    <property type="entry name" value="PRK09347.1-2"/>
    <property type="match status" value="1"/>
</dbReference>
<evidence type="ECO:0000256" key="8">
    <source>
        <dbReference type="ARBA" id="ARBA00023134"/>
    </source>
</evidence>
<sequence>MEYQKAAELNGLCNGKIVTEYLCRNGFSELTTSRKEAEDGSMETKILKALDGLTRTDGLLKTPLRAAKAMQFLTKGYHETIYDVLNDAIFDEDHEELVIVKDIDMFSLCEHHLVPFFGKVHIGYLPSKKVVGLSKLARIVEIYSRRLQVQERLTKQIAMAISEALQPVGVAVVIEAAHMCMVMRGVQKMNSRTVTSAMLGVFREDPKAREEFLVLTKSAQ</sequence>
<dbReference type="PANTHER" id="PTHR11109">
    <property type="entry name" value="GTP CYCLOHYDROLASE I"/>
    <property type="match status" value="1"/>
</dbReference>
<name>A0A671SLM3_9TELE</name>
<feature type="domain" description="GTP cyclohydrolase I" evidence="10">
    <location>
        <begin position="44"/>
        <end position="215"/>
    </location>
</feature>
<comment type="pathway">
    <text evidence="1">Cofactor biosynthesis; 7,8-dihydroneopterin triphosphate biosynthesis; 7,8-dihydroneopterin triphosphate from GTP: step 1/1.</text>
</comment>
<dbReference type="Ensembl" id="ENSSANT00000102578.1">
    <property type="protein sequence ID" value="ENSSANP00000096574.1"/>
    <property type="gene ID" value="ENSSANG00000047607.1"/>
</dbReference>
<evidence type="ECO:0000256" key="2">
    <source>
        <dbReference type="ARBA" id="ARBA00008085"/>
    </source>
</evidence>
<dbReference type="Gene3D" id="3.30.1130.10">
    <property type="match status" value="1"/>
</dbReference>
<reference evidence="11" key="2">
    <citation type="submission" date="2025-09" db="UniProtKB">
        <authorList>
            <consortium name="Ensembl"/>
        </authorList>
    </citation>
    <scope>IDENTIFICATION</scope>
</reference>
<organism evidence="11 12">
    <name type="scientific">Sinocyclocheilus anshuiensis</name>
    <dbReference type="NCBI Taxonomy" id="1608454"/>
    <lineage>
        <taxon>Eukaryota</taxon>
        <taxon>Metazoa</taxon>
        <taxon>Chordata</taxon>
        <taxon>Craniata</taxon>
        <taxon>Vertebrata</taxon>
        <taxon>Euteleostomi</taxon>
        <taxon>Actinopterygii</taxon>
        <taxon>Neopterygii</taxon>
        <taxon>Teleostei</taxon>
        <taxon>Ostariophysi</taxon>
        <taxon>Cypriniformes</taxon>
        <taxon>Cyprinidae</taxon>
        <taxon>Cyprininae</taxon>
        <taxon>Sinocyclocheilus</taxon>
    </lineage>
</organism>
<reference evidence="11" key="1">
    <citation type="submission" date="2025-08" db="UniProtKB">
        <authorList>
            <consortium name="Ensembl"/>
        </authorList>
    </citation>
    <scope>IDENTIFICATION</scope>
</reference>
<dbReference type="GO" id="GO:0006729">
    <property type="term" value="P:tetrahydrobiopterin biosynthetic process"/>
    <property type="evidence" value="ECO:0007669"/>
    <property type="project" value="UniProtKB-KW"/>
</dbReference>
<keyword evidence="7" id="KW-0783">Tetrahydrobiopterin biosynthesis</keyword>
<keyword evidence="12" id="KW-1185">Reference proteome</keyword>
<dbReference type="UniPathway" id="UPA00848">
    <property type="reaction ID" value="UER00151"/>
</dbReference>
<dbReference type="CDD" id="cd00642">
    <property type="entry name" value="GTP_cyclohydro1"/>
    <property type="match status" value="1"/>
</dbReference>
<dbReference type="InterPro" id="IPR001474">
    <property type="entry name" value="GTP_CycHdrlase_I"/>
</dbReference>
<dbReference type="GO" id="GO:0008270">
    <property type="term" value="F:zinc ion binding"/>
    <property type="evidence" value="ECO:0007669"/>
    <property type="project" value="TreeGrafter"/>
</dbReference>
<dbReference type="GO" id="GO:0003934">
    <property type="term" value="F:GTP cyclohydrolase I activity"/>
    <property type="evidence" value="ECO:0007669"/>
    <property type="project" value="UniProtKB-EC"/>
</dbReference>
<proteinExistence type="inferred from homology"/>
<dbReference type="NCBIfam" id="TIGR00063">
    <property type="entry name" value="folE"/>
    <property type="match status" value="1"/>
</dbReference>
<dbReference type="Proteomes" id="UP000472260">
    <property type="component" value="Unassembled WGS sequence"/>
</dbReference>